<dbReference type="Proteomes" id="UP000054107">
    <property type="component" value="Unassembled WGS sequence"/>
</dbReference>
<sequence length="317" mass="36597">MQSSIRFILDMREASAFIVHFGFDPESFDCLLGLFKEHYPVDANTGRPRKFAADMALALVLMYLHNTIKQETLCVLFGATAATISRTKNLGLDILETIFRSNPNDHRWRIAWPKVQEMKVFNNMIPSNTMFENETRVLNGVFGFIAGLNVPIETPEDDLEQNAYYKGWLSGHYSSQVLVFTPDECICWVRSNLPGSWNNAEIAKPLYENFSALSCPAPYRILADASFPLTPEMEKDFMAVTKHRQAAEWGMRVIKAAFPRLKLKLTSNKAKRSQILLVIWSLYNFRARHVGLNQIRTVYMQKWRDNRQLFEYYESLS</sequence>
<proteinExistence type="predicted"/>
<gene>
    <name evidence="4" type="primary">PARPA_07009.1 scaffold 25188</name>
</gene>
<comment type="cofactor">
    <cofactor evidence="1">
        <name>a divalent metal cation</name>
        <dbReference type="ChEBI" id="CHEBI:60240"/>
    </cofactor>
</comment>
<accession>A0A0B7NC85</accession>
<dbReference type="PANTHER" id="PTHR48471:SF1">
    <property type="entry name" value="DDE TNP4 DOMAIN-CONTAINING PROTEIN"/>
    <property type="match status" value="1"/>
</dbReference>
<reference evidence="4 5" key="1">
    <citation type="submission" date="2014-09" db="EMBL/GenBank/DDBJ databases">
        <authorList>
            <person name="Ellenberger Sabrina"/>
        </authorList>
    </citation>
    <scope>NUCLEOTIDE SEQUENCE [LARGE SCALE GENOMIC DNA]</scope>
    <source>
        <strain evidence="4 5">CBS 412.66</strain>
    </source>
</reference>
<dbReference type="PANTHER" id="PTHR48471">
    <property type="entry name" value="DDE TNP4 DOMAIN-CONTAINING PROTEIN"/>
    <property type="match status" value="1"/>
</dbReference>
<protein>
    <recommendedName>
        <fullName evidence="3">DDE Tnp4 domain-containing protein</fullName>
    </recommendedName>
</protein>
<dbReference type="AlphaFoldDB" id="A0A0B7NC85"/>
<organism evidence="4 5">
    <name type="scientific">Parasitella parasitica</name>
    <dbReference type="NCBI Taxonomy" id="35722"/>
    <lineage>
        <taxon>Eukaryota</taxon>
        <taxon>Fungi</taxon>
        <taxon>Fungi incertae sedis</taxon>
        <taxon>Mucoromycota</taxon>
        <taxon>Mucoromycotina</taxon>
        <taxon>Mucoromycetes</taxon>
        <taxon>Mucorales</taxon>
        <taxon>Mucorineae</taxon>
        <taxon>Mucoraceae</taxon>
        <taxon>Parasitella</taxon>
    </lineage>
</organism>
<dbReference type="InterPro" id="IPR027806">
    <property type="entry name" value="HARBI1_dom"/>
</dbReference>
<evidence type="ECO:0000313" key="4">
    <source>
        <dbReference type="EMBL" id="CEP12988.1"/>
    </source>
</evidence>
<dbReference type="GO" id="GO:0046872">
    <property type="term" value="F:metal ion binding"/>
    <property type="evidence" value="ECO:0007669"/>
    <property type="project" value="UniProtKB-KW"/>
</dbReference>
<name>A0A0B7NC85_9FUNG</name>
<evidence type="ECO:0000259" key="3">
    <source>
        <dbReference type="Pfam" id="PF13359"/>
    </source>
</evidence>
<dbReference type="OrthoDB" id="78198at2759"/>
<keyword evidence="2" id="KW-0479">Metal-binding</keyword>
<keyword evidence="5" id="KW-1185">Reference proteome</keyword>
<evidence type="ECO:0000313" key="5">
    <source>
        <dbReference type="Proteomes" id="UP000054107"/>
    </source>
</evidence>
<feature type="domain" description="DDE Tnp4" evidence="3">
    <location>
        <begin position="147"/>
        <end position="284"/>
    </location>
</feature>
<evidence type="ECO:0000256" key="1">
    <source>
        <dbReference type="ARBA" id="ARBA00001968"/>
    </source>
</evidence>
<dbReference type="EMBL" id="LN728848">
    <property type="protein sequence ID" value="CEP12988.1"/>
    <property type="molecule type" value="Genomic_DNA"/>
</dbReference>
<evidence type="ECO:0000256" key="2">
    <source>
        <dbReference type="ARBA" id="ARBA00022723"/>
    </source>
</evidence>
<dbReference type="Pfam" id="PF13359">
    <property type="entry name" value="DDE_Tnp_4"/>
    <property type="match status" value="1"/>
</dbReference>